<dbReference type="OrthoDB" id="543156at2759"/>
<evidence type="ECO:0000313" key="2">
    <source>
        <dbReference type="EMBL" id="KAF3768896.1"/>
    </source>
</evidence>
<dbReference type="Gene3D" id="3.40.50.880">
    <property type="match status" value="1"/>
</dbReference>
<reference evidence="2" key="1">
    <citation type="journal article" date="2020" name="Phytopathology">
        <title>Genome sequence of the chestnut blight fungus Cryphonectria parasitica EP155: A fundamental resource for an archetypical invasive plant pathogen.</title>
        <authorList>
            <person name="Crouch J.A."/>
            <person name="Dawe A."/>
            <person name="Aerts A."/>
            <person name="Barry K."/>
            <person name="Churchill A.C.L."/>
            <person name="Grimwood J."/>
            <person name="Hillman B."/>
            <person name="Milgroom M.G."/>
            <person name="Pangilinan J."/>
            <person name="Smith M."/>
            <person name="Salamov A."/>
            <person name="Schmutz J."/>
            <person name="Yadav J."/>
            <person name="Grigoriev I.V."/>
            <person name="Nuss D."/>
        </authorList>
    </citation>
    <scope>NUCLEOTIDE SEQUENCE</scope>
    <source>
        <strain evidence="2">EP155</strain>
    </source>
</reference>
<feature type="non-terminal residue" evidence="2">
    <location>
        <position position="1"/>
    </location>
</feature>
<feature type="non-terminal residue" evidence="2">
    <location>
        <position position="171"/>
    </location>
</feature>
<name>A0A9P4Y9C1_CRYP1</name>
<organism evidence="2 3">
    <name type="scientific">Cryphonectria parasitica (strain ATCC 38755 / EP155)</name>
    <dbReference type="NCBI Taxonomy" id="660469"/>
    <lineage>
        <taxon>Eukaryota</taxon>
        <taxon>Fungi</taxon>
        <taxon>Dikarya</taxon>
        <taxon>Ascomycota</taxon>
        <taxon>Pezizomycotina</taxon>
        <taxon>Sordariomycetes</taxon>
        <taxon>Sordariomycetidae</taxon>
        <taxon>Diaporthales</taxon>
        <taxon>Cryphonectriaceae</taxon>
        <taxon>Cryphonectria-Endothia species complex</taxon>
        <taxon>Cryphonectria</taxon>
    </lineage>
</organism>
<protein>
    <recommendedName>
        <fullName evidence="1">DJ-1/PfpI domain-containing protein</fullName>
    </recommendedName>
</protein>
<dbReference type="PANTHER" id="PTHR43130">
    <property type="entry name" value="ARAC-FAMILY TRANSCRIPTIONAL REGULATOR"/>
    <property type="match status" value="1"/>
</dbReference>
<dbReference type="Pfam" id="PF01965">
    <property type="entry name" value="DJ-1_PfpI"/>
    <property type="match status" value="1"/>
</dbReference>
<sequence>DTACVDIFGALSHNYLQGIVSLLPSPDILAHAPDVTISYIGTSPAGSVVALTAGMKIQLTHHFSDADVAPGKLDIVLVPGPDPREQWAKELLAWLKAHADTPQVDILSVCTGMFVCGAAGLLTTTNGTTTTGKKACGPAAMQGALKARFGEEVQWVGHELRWTRDGNFWSS</sequence>
<dbReference type="Proteomes" id="UP000803844">
    <property type="component" value="Unassembled WGS sequence"/>
</dbReference>
<feature type="domain" description="DJ-1/PfpI" evidence="1">
    <location>
        <begin position="34"/>
        <end position="134"/>
    </location>
</feature>
<dbReference type="EMBL" id="MU032345">
    <property type="protein sequence ID" value="KAF3768896.1"/>
    <property type="molecule type" value="Genomic_DNA"/>
</dbReference>
<gene>
    <name evidence="2" type="ORF">M406DRAFT_234135</name>
</gene>
<dbReference type="GeneID" id="63833097"/>
<proteinExistence type="predicted"/>
<accession>A0A9P4Y9C1</accession>
<dbReference type="RefSeq" id="XP_040779857.1">
    <property type="nucleotide sequence ID" value="XM_040915968.1"/>
</dbReference>
<evidence type="ECO:0000313" key="3">
    <source>
        <dbReference type="Proteomes" id="UP000803844"/>
    </source>
</evidence>
<evidence type="ECO:0000259" key="1">
    <source>
        <dbReference type="Pfam" id="PF01965"/>
    </source>
</evidence>
<dbReference type="AlphaFoldDB" id="A0A9P4Y9C1"/>
<dbReference type="InterPro" id="IPR052158">
    <property type="entry name" value="INH-QAR"/>
</dbReference>
<dbReference type="PANTHER" id="PTHR43130:SF7">
    <property type="entry name" value="DJ-1_PFPI DOMAIN-CONTAINING PROTEIN"/>
    <property type="match status" value="1"/>
</dbReference>
<dbReference type="InterPro" id="IPR002818">
    <property type="entry name" value="DJ-1/PfpI"/>
</dbReference>
<keyword evidence="3" id="KW-1185">Reference proteome</keyword>
<dbReference type="SUPFAM" id="SSF52317">
    <property type="entry name" value="Class I glutamine amidotransferase-like"/>
    <property type="match status" value="1"/>
</dbReference>
<dbReference type="InterPro" id="IPR029062">
    <property type="entry name" value="Class_I_gatase-like"/>
</dbReference>
<comment type="caution">
    <text evidence="2">The sequence shown here is derived from an EMBL/GenBank/DDBJ whole genome shotgun (WGS) entry which is preliminary data.</text>
</comment>